<evidence type="ECO:0000256" key="1">
    <source>
        <dbReference type="ARBA" id="ARBA00023125"/>
    </source>
</evidence>
<organism evidence="3 4">
    <name type="scientific">Paenibacillus uliginis N3/975</name>
    <dbReference type="NCBI Taxonomy" id="1313296"/>
    <lineage>
        <taxon>Bacteria</taxon>
        <taxon>Bacillati</taxon>
        <taxon>Bacillota</taxon>
        <taxon>Bacilli</taxon>
        <taxon>Bacillales</taxon>
        <taxon>Paenibacillaceae</taxon>
        <taxon>Paenibacillus</taxon>
    </lineage>
</organism>
<evidence type="ECO:0000313" key="3">
    <source>
        <dbReference type="EMBL" id="SMF83437.1"/>
    </source>
</evidence>
<name>A0A1X7HBN1_9BACL</name>
<sequence>MFRIGDFSKLSRISIRMLRHYNDLGLLVPEYVDEMTGYRYYKPGQLSLANRINSLKDMGFSLTLIGQILKEYGDEESLRKHLMIQHAQMKEQEQLLQNKLSLLQTTIQQLGKDCLPMKYNVTLKEISSRYVASLRQIIPSYNQEGLLWNQLMEETAAQKLQFAEPCMSLAVFHDEGYKEADVDVEIQISVTGKYQDTEHVRFKHVPQLLVTSTIIEGNYDQLGAANEVIAAWISGNQYEMNGPMSTIYHVGPGTEANPDQWVTEICYPVRKQ</sequence>
<feature type="domain" description="HTH merR-type" evidence="2">
    <location>
        <begin position="1"/>
        <end position="71"/>
    </location>
</feature>
<dbReference type="GO" id="GO:0003677">
    <property type="term" value="F:DNA binding"/>
    <property type="evidence" value="ECO:0007669"/>
    <property type="project" value="UniProtKB-KW"/>
</dbReference>
<evidence type="ECO:0000259" key="2">
    <source>
        <dbReference type="PROSITE" id="PS50937"/>
    </source>
</evidence>
<dbReference type="InterPro" id="IPR010499">
    <property type="entry name" value="AraC_E-bd"/>
</dbReference>
<dbReference type="Proteomes" id="UP000192940">
    <property type="component" value="Chromosome I"/>
</dbReference>
<dbReference type="PROSITE" id="PS50937">
    <property type="entry name" value="HTH_MERR_2"/>
    <property type="match status" value="1"/>
</dbReference>
<dbReference type="SMART" id="SM00422">
    <property type="entry name" value="HTH_MERR"/>
    <property type="match status" value="1"/>
</dbReference>
<dbReference type="InterPro" id="IPR000551">
    <property type="entry name" value="MerR-type_HTH_dom"/>
</dbReference>
<dbReference type="SUPFAM" id="SSF55136">
    <property type="entry name" value="Probable bacterial effector-binding domain"/>
    <property type="match status" value="1"/>
</dbReference>
<gene>
    <name evidence="3" type="ORF">SAMN05661091_2382</name>
</gene>
<dbReference type="Gene3D" id="3.20.80.10">
    <property type="entry name" value="Regulatory factor, effector binding domain"/>
    <property type="match status" value="1"/>
</dbReference>
<reference evidence="3 4" key="1">
    <citation type="submission" date="2017-04" db="EMBL/GenBank/DDBJ databases">
        <authorList>
            <person name="Afonso C.L."/>
            <person name="Miller P.J."/>
            <person name="Scott M.A."/>
            <person name="Spackman E."/>
            <person name="Goraichik I."/>
            <person name="Dimitrov K.M."/>
            <person name="Suarez D.L."/>
            <person name="Swayne D.E."/>
        </authorList>
    </citation>
    <scope>NUCLEOTIDE SEQUENCE [LARGE SCALE GENOMIC DNA]</scope>
    <source>
        <strain evidence="3 4">N3/975</strain>
    </source>
</reference>
<dbReference type="Pfam" id="PF06445">
    <property type="entry name" value="GyrI-like"/>
    <property type="match status" value="1"/>
</dbReference>
<dbReference type="InterPro" id="IPR047057">
    <property type="entry name" value="MerR_fam"/>
</dbReference>
<dbReference type="EMBL" id="LT840184">
    <property type="protein sequence ID" value="SMF83437.1"/>
    <property type="molecule type" value="Genomic_DNA"/>
</dbReference>
<dbReference type="GO" id="GO:0003700">
    <property type="term" value="F:DNA-binding transcription factor activity"/>
    <property type="evidence" value="ECO:0007669"/>
    <property type="project" value="InterPro"/>
</dbReference>
<dbReference type="InterPro" id="IPR009061">
    <property type="entry name" value="DNA-bd_dom_put_sf"/>
</dbReference>
<dbReference type="PANTHER" id="PTHR30204:SF97">
    <property type="entry name" value="MERR FAMILY REGULATORY PROTEIN"/>
    <property type="match status" value="1"/>
</dbReference>
<proteinExistence type="predicted"/>
<dbReference type="AlphaFoldDB" id="A0A1X7HBN1"/>
<dbReference type="CDD" id="cd01107">
    <property type="entry name" value="HTH_BmrR"/>
    <property type="match status" value="1"/>
</dbReference>
<keyword evidence="1" id="KW-0238">DNA-binding</keyword>
<protein>
    <submittedName>
        <fullName evidence="3">Transcriptional regulator, MerR family</fullName>
    </submittedName>
</protein>
<evidence type="ECO:0000313" key="4">
    <source>
        <dbReference type="Proteomes" id="UP000192940"/>
    </source>
</evidence>
<dbReference type="Gene3D" id="1.10.1660.10">
    <property type="match status" value="1"/>
</dbReference>
<dbReference type="Pfam" id="PF13411">
    <property type="entry name" value="MerR_1"/>
    <property type="match status" value="1"/>
</dbReference>
<dbReference type="PANTHER" id="PTHR30204">
    <property type="entry name" value="REDOX-CYCLING DRUG-SENSING TRANSCRIPTIONAL ACTIVATOR SOXR"/>
    <property type="match status" value="1"/>
</dbReference>
<dbReference type="InterPro" id="IPR011256">
    <property type="entry name" value="Reg_factor_effector_dom_sf"/>
</dbReference>
<accession>A0A1X7HBN1</accession>
<keyword evidence="4" id="KW-1185">Reference proteome</keyword>
<dbReference type="SMART" id="SM00871">
    <property type="entry name" value="AraC_E_bind"/>
    <property type="match status" value="1"/>
</dbReference>
<dbReference type="SUPFAM" id="SSF46955">
    <property type="entry name" value="Putative DNA-binding domain"/>
    <property type="match status" value="1"/>
</dbReference>
<dbReference type="InterPro" id="IPR029442">
    <property type="entry name" value="GyrI-like"/>
</dbReference>
<dbReference type="STRING" id="1313296.SAMN05661091_2382"/>
<dbReference type="RefSeq" id="WP_208919359.1">
    <property type="nucleotide sequence ID" value="NZ_LT840184.1"/>
</dbReference>